<keyword evidence="3" id="KW-1185">Reference proteome</keyword>
<dbReference type="Gene3D" id="3.30.70.120">
    <property type="match status" value="1"/>
</dbReference>
<name>A0ABU4GJM1_9CLOT</name>
<protein>
    <submittedName>
        <fullName evidence="2">P-II family nitrogen regulator</fullName>
    </submittedName>
</protein>
<dbReference type="InterPro" id="IPR011322">
    <property type="entry name" value="N-reg_PII-like_a/b"/>
</dbReference>
<evidence type="ECO:0000313" key="3">
    <source>
        <dbReference type="Proteomes" id="UP001276854"/>
    </source>
</evidence>
<dbReference type="Proteomes" id="UP001276854">
    <property type="component" value="Unassembled WGS sequence"/>
</dbReference>
<comment type="similarity">
    <text evidence="1">Belongs to the P(II) protein family.</text>
</comment>
<organism evidence="2 3">
    <name type="scientific">Clostridium boliviensis</name>
    <dbReference type="NCBI Taxonomy" id="318465"/>
    <lineage>
        <taxon>Bacteria</taxon>
        <taxon>Bacillati</taxon>
        <taxon>Bacillota</taxon>
        <taxon>Clostridia</taxon>
        <taxon>Eubacteriales</taxon>
        <taxon>Clostridiaceae</taxon>
        <taxon>Clostridium</taxon>
    </lineage>
</organism>
<gene>
    <name evidence="2" type="ORF">RZO55_09555</name>
</gene>
<dbReference type="PANTHER" id="PTHR30115:SF11">
    <property type="entry name" value="NITROGEN REGULATORY PROTEIN P-II HOMOLOG"/>
    <property type="match status" value="1"/>
</dbReference>
<proteinExistence type="inferred from homology"/>
<reference evidence="2 3" key="1">
    <citation type="submission" date="2023-10" db="EMBL/GenBank/DDBJ databases">
        <title>A novel Glycoside Hydrolase 43-Like Enzyme from Clostrdium boliviensis is an Endo-xylanase, and a Candidate for Xylooligosaccharides Production from Different Xylan Substrates.</title>
        <authorList>
            <person name="Alvarez M.T."/>
            <person name="Rocabado-Villegas L.R."/>
            <person name="Salas-Veizaga D.M."/>
            <person name="Linares-Pasten J.A."/>
            <person name="Gudmundsdottir E.E."/>
            <person name="Hreggvidsson G.O."/>
            <person name="Adlercreutz P."/>
            <person name="Nordberg Karlsson E."/>
        </authorList>
    </citation>
    <scope>NUCLEOTIDE SEQUENCE [LARGE SCALE GENOMIC DNA]</scope>
    <source>
        <strain evidence="2 3">E-1</strain>
    </source>
</reference>
<dbReference type="Pfam" id="PF00543">
    <property type="entry name" value="P-II"/>
    <property type="match status" value="1"/>
</dbReference>
<dbReference type="InterPro" id="IPR017918">
    <property type="entry name" value="N-reg_PII_CS"/>
</dbReference>
<dbReference type="RefSeq" id="WP_318064061.1">
    <property type="nucleotide sequence ID" value="NZ_JAWONS010000133.1"/>
</dbReference>
<dbReference type="PANTHER" id="PTHR30115">
    <property type="entry name" value="NITROGEN REGULATORY PROTEIN P-II"/>
    <property type="match status" value="1"/>
</dbReference>
<dbReference type="SUPFAM" id="SSF54913">
    <property type="entry name" value="GlnB-like"/>
    <property type="match status" value="1"/>
</dbReference>
<comment type="caution">
    <text evidence="2">The sequence shown here is derived from an EMBL/GenBank/DDBJ whole genome shotgun (WGS) entry which is preliminary data.</text>
</comment>
<evidence type="ECO:0000256" key="1">
    <source>
        <dbReference type="RuleBase" id="RU003936"/>
    </source>
</evidence>
<dbReference type="SMART" id="SM00938">
    <property type="entry name" value="P-II"/>
    <property type="match status" value="1"/>
</dbReference>
<dbReference type="EMBL" id="JAWONS010000133">
    <property type="protein sequence ID" value="MDW2797816.1"/>
    <property type="molecule type" value="Genomic_DNA"/>
</dbReference>
<dbReference type="PRINTS" id="PR00340">
    <property type="entry name" value="PIIGLNB"/>
</dbReference>
<sequence length="116" mass="13158">MADLFYITPGYRPEKLEDIKEIMEELKLNGLSIMQVMGCGNQKGWTEFVRGAEVDYNFLTKIKIEMFVADNQAEPVIAAIMKRAYTGEYGDGKIFISDIQDAVRIRTGERGENAIK</sequence>
<accession>A0ABU4GJM1</accession>
<dbReference type="PROSITE" id="PS00638">
    <property type="entry name" value="PII_GLNB_CTER"/>
    <property type="match status" value="1"/>
</dbReference>
<evidence type="ECO:0000313" key="2">
    <source>
        <dbReference type="EMBL" id="MDW2797816.1"/>
    </source>
</evidence>
<dbReference type="InterPro" id="IPR002187">
    <property type="entry name" value="N-reg_PII"/>
</dbReference>
<dbReference type="InterPro" id="IPR015867">
    <property type="entry name" value="N-reg_PII/ATP_PRibTrfase_C"/>
</dbReference>
<dbReference type="PROSITE" id="PS51343">
    <property type="entry name" value="PII_GLNB_DOM"/>
    <property type="match status" value="1"/>
</dbReference>